<dbReference type="InterPro" id="IPR002146">
    <property type="entry name" value="ATP_synth_b/b'su_bac/chlpt"/>
</dbReference>
<evidence type="ECO:0000256" key="6">
    <source>
        <dbReference type="ARBA" id="ARBA00022989"/>
    </source>
</evidence>
<accession>A0A7C2XLQ0</accession>
<organism evidence="17">
    <name type="scientific">Desulfurivibrio alkaliphilus</name>
    <dbReference type="NCBI Taxonomy" id="427923"/>
    <lineage>
        <taxon>Bacteria</taxon>
        <taxon>Pseudomonadati</taxon>
        <taxon>Thermodesulfobacteriota</taxon>
        <taxon>Desulfobulbia</taxon>
        <taxon>Desulfobulbales</taxon>
        <taxon>Desulfobulbaceae</taxon>
        <taxon>Desulfurivibrio</taxon>
    </lineage>
</organism>
<keyword evidence="15" id="KW-0175">Coiled coil</keyword>
<keyword evidence="13" id="KW-1003">Cell membrane</keyword>
<feature type="transmembrane region" description="Helical" evidence="13">
    <location>
        <begin position="38"/>
        <end position="56"/>
    </location>
</feature>
<gene>
    <name evidence="13" type="primary">atpF</name>
    <name evidence="17" type="ORF">ENN98_01550</name>
</gene>
<protein>
    <recommendedName>
        <fullName evidence="13">ATP synthase subunit b</fullName>
    </recommendedName>
    <alternativeName>
        <fullName evidence="13">ATP synthase F(0) sector subunit b</fullName>
    </alternativeName>
    <alternativeName>
        <fullName evidence="13">ATPase subunit I</fullName>
    </alternativeName>
    <alternativeName>
        <fullName evidence="13">F-type ATPase subunit b</fullName>
        <shortName evidence="13">F-ATPase subunit b</shortName>
    </alternativeName>
</protein>
<comment type="similarity">
    <text evidence="1 13 14">Belongs to the ATPase B chain family.</text>
</comment>
<keyword evidence="7 13" id="KW-0406">Ion transport</keyword>
<evidence type="ECO:0000256" key="9">
    <source>
        <dbReference type="ARBA" id="ARBA00023310"/>
    </source>
</evidence>
<dbReference type="PANTHER" id="PTHR33445:SF1">
    <property type="entry name" value="ATP SYNTHASE SUBUNIT B"/>
    <property type="match status" value="1"/>
</dbReference>
<evidence type="ECO:0000256" key="3">
    <source>
        <dbReference type="ARBA" id="ARBA00022547"/>
    </source>
</evidence>
<evidence type="ECO:0000256" key="5">
    <source>
        <dbReference type="ARBA" id="ARBA00022781"/>
    </source>
</evidence>
<dbReference type="CDD" id="cd06503">
    <property type="entry name" value="ATP-synt_Fo_b"/>
    <property type="match status" value="1"/>
</dbReference>
<reference evidence="17" key="1">
    <citation type="journal article" date="2020" name="mSystems">
        <title>Genome- and Community-Level Interaction Insights into Carbon Utilization and Element Cycling Functions of Hydrothermarchaeota in Hydrothermal Sediment.</title>
        <authorList>
            <person name="Zhou Z."/>
            <person name="Liu Y."/>
            <person name="Xu W."/>
            <person name="Pan J."/>
            <person name="Luo Z.H."/>
            <person name="Li M."/>
        </authorList>
    </citation>
    <scope>NUCLEOTIDE SEQUENCE [LARGE SCALE GENOMIC DNA]</scope>
    <source>
        <strain evidence="17">SpSt-1224</strain>
    </source>
</reference>
<dbReference type="HAMAP" id="MF_01398">
    <property type="entry name" value="ATP_synth_b_bprime"/>
    <property type="match status" value="1"/>
</dbReference>
<dbReference type="GO" id="GO:0045259">
    <property type="term" value="C:proton-transporting ATP synthase complex"/>
    <property type="evidence" value="ECO:0007669"/>
    <property type="project" value="UniProtKB-KW"/>
</dbReference>
<name>A0A7C2XLQ0_9BACT</name>
<proteinExistence type="inferred from homology"/>
<keyword evidence="8 13" id="KW-0472">Membrane</keyword>
<keyword evidence="3 13" id="KW-0138">CF(0)</keyword>
<dbReference type="AlphaFoldDB" id="A0A7C2XLQ0"/>
<dbReference type="InterPro" id="IPR050059">
    <property type="entry name" value="ATP_synthase_B_chain"/>
</dbReference>
<keyword evidence="16" id="KW-0732">Signal</keyword>
<feature type="signal peptide" evidence="16">
    <location>
        <begin position="1"/>
        <end position="27"/>
    </location>
</feature>
<dbReference type="GO" id="GO:0046933">
    <property type="term" value="F:proton-transporting ATP synthase activity, rotational mechanism"/>
    <property type="evidence" value="ECO:0007669"/>
    <property type="project" value="UniProtKB-UniRule"/>
</dbReference>
<evidence type="ECO:0000256" key="14">
    <source>
        <dbReference type="RuleBase" id="RU003848"/>
    </source>
</evidence>
<evidence type="ECO:0000256" key="10">
    <source>
        <dbReference type="ARBA" id="ARBA00025198"/>
    </source>
</evidence>
<sequence>MRYLQAKHAAALAALLLVLATAATGQAAEISTAKMWDLFYRVLNFAALVFILLYFLKKPVVNFFSNRRETIRGELEELEAKRVEVERAYKESEAKMSSLEASAQEIVAEAIRQGEVERERILSEAERAAVNMKRQAEMAVQHELATAKARLKSEIAEEAARVAEELVRKHLQPADEAKMIAGYLDKVGGVQ</sequence>
<keyword evidence="4 13" id="KW-0812">Transmembrane</keyword>
<dbReference type="GO" id="GO:0012505">
    <property type="term" value="C:endomembrane system"/>
    <property type="evidence" value="ECO:0007669"/>
    <property type="project" value="UniProtKB-SubCell"/>
</dbReference>
<keyword evidence="2 13" id="KW-0813">Transport</keyword>
<evidence type="ECO:0000256" key="2">
    <source>
        <dbReference type="ARBA" id="ARBA00022448"/>
    </source>
</evidence>
<evidence type="ECO:0000256" key="12">
    <source>
        <dbReference type="ARBA" id="ARBA00037847"/>
    </source>
</evidence>
<evidence type="ECO:0000256" key="15">
    <source>
        <dbReference type="SAM" id="Coils"/>
    </source>
</evidence>
<dbReference type="GO" id="GO:0046961">
    <property type="term" value="F:proton-transporting ATPase activity, rotational mechanism"/>
    <property type="evidence" value="ECO:0007669"/>
    <property type="project" value="TreeGrafter"/>
</dbReference>
<comment type="caution">
    <text evidence="17">The sequence shown here is derived from an EMBL/GenBank/DDBJ whole genome shotgun (WGS) entry which is preliminary data.</text>
</comment>
<evidence type="ECO:0000256" key="7">
    <source>
        <dbReference type="ARBA" id="ARBA00023065"/>
    </source>
</evidence>
<keyword evidence="5 13" id="KW-0375">Hydrogen ion transport</keyword>
<evidence type="ECO:0000256" key="4">
    <source>
        <dbReference type="ARBA" id="ARBA00022692"/>
    </source>
</evidence>
<dbReference type="PANTHER" id="PTHR33445">
    <property type="entry name" value="ATP SYNTHASE SUBUNIT B', CHLOROPLASTIC"/>
    <property type="match status" value="1"/>
</dbReference>
<dbReference type="Pfam" id="PF00430">
    <property type="entry name" value="ATP-synt_B"/>
    <property type="match status" value="1"/>
</dbReference>
<dbReference type="EMBL" id="DSDS01000036">
    <property type="protein sequence ID" value="HET97392.1"/>
    <property type="molecule type" value="Genomic_DNA"/>
</dbReference>
<keyword evidence="9 13" id="KW-0066">ATP synthesis</keyword>
<feature type="chain" id="PRO_5028272285" description="ATP synthase subunit b" evidence="16">
    <location>
        <begin position="28"/>
        <end position="191"/>
    </location>
</feature>
<comment type="subunit">
    <text evidence="13">F-type ATPases have 2 components, F(1) - the catalytic core - and F(0) - the membrane proton channel. F(1) has five subunits: alpha(3), beta(3), gamma(1), delta(1), epsilon(1). F(0) has three main subunits: a(1), b(2) and c(10-14). The alpha and beta chains form an alternating ring which encloses part of the gamma chain. F(1) is attached to F(0) by a central stalk formed by the gamma and epsilon chains, while a peripheral stalk is formed by the delta and b chains.</text>
</comment>
<comment type="function">
    <text evidence="10 13">F(1)F(0) ATP synthase produces ATP from ADP in the presence of a proton or sodium gradient. F-type ATPases consist of two structural domains, F(1) containing the extramembraneous catalytic core and F(0) containing the membrane proton channel, linked together by a central stalk and a peripheral stalk. During catalysis, ATP synthesis in the catalytic domain of F(1) is coupled via a rotary mechanism of the central stalk subunits to proton translocation.</text>
</comment>
<evidence type="ECO:0000256" key="11">
    <source>
        <dbReference type="ARBA" id="ARBA00025614"/>
    </source>
</evidence>
<comment type="function">
    <text evidence="11">Component of the F(0) channel, it forms part of the peripheral stalk, linking F(1) to F(0). The b'-subunit is a diverged and duplicated form of b found in plants and photosynthetic bacteria.</text>
</comment>
<evidence type="ECO:0000313" key="17">
    <source>
        <dbReference type="EMBL" id="HET97392.1"/>
    </source>
</evidence>
<evidence type="ECO:0000256" key="13">
    <source>
        <dbReference type="HAMAP-Rule" id="MF_01398"/>
    </source>
</evidence>
<feature type="coiled-coil region" evidence="15">
    <location>
        <begin position="61"/>
        <end position="142"/>
    </location>
</feature>
<keyword evidence="6 13" id="KW-1133">Transmembrane helix</keyword>
<evidence type="ECO:0000256" key="16">
    <source>
        <dbReference type="SAM" id="SignalP"/>
    </source>
</evidence>
<comment type="subcellular location">
    <subcellularLocation>
        <location evidence="13">Cell membrane</location>
        <topology evidence="13">Single-pass membrane protein</topology>
    </subcellularLocation>
    <subcellularLocation>
        <location evidence="12">Endomembrane system</location>
        <topology evidence="12">Single-pass membrane protein</topology>
    </subcellularLocation>
</comment>
<evidence type="ECO:0000256" key="1">
    <source>
        <dbReference type="ARBA" id="ARBA00005513"/>
    </source>
</evidence>
<dbReference type="Proteomes" id="UP000885986">
    <property type="component" value="Unassembled WGS sequence"/>
</dbReference>
<dbReference type="GO" id="GO:0005886">
    <property type="term" value="C:plasma membrane"/>
    <property type="evidence" value="ECO:0007669"/>
    <property type="project" value="UniProtKB-SubCell"/>
</dbReference>
<evidence type="ECO:0000256" key="8">
    <source>
        <dbReference type="ARBA" id="ARBA00023136"/>
    </source>
</evidence>